<dbReference type="PANTHER" id="PTHR11933:SF6">
    <property type="entry name" value="THIL AANH DOMAIN-CONTAINING PROTEIN"/>
    <property type="match status" value="1"/>
</dbReference>
<dbReference type="PANTHER" id="PTHR11933">
    <property type="entry name" value="TRNA 5-METHYLAMINOMETHYL-2-THIOURIDYLATE -METHYLTRANSFERASE"/>
    <property type="match status" value="1"/>
</dbReference>
<keyword evidence="1" id="KW-0547">Nucleotide-binding</keyword>
<evidence type="ECO:0000256" key="1">
    <source>
        <dbReference type="ARBA" id="ARBA00022741"/>
    </source>
</evidence>
<sequence length="333" mass="36798">MIKAVGLLSGGLDSTLAAKVLLEQGIDVSAINFTSPFCLCTPKNAGCAAVVTAVQALGQIDLKHVALGEEYLRIVQNPQHGYGSGLNPCIDCRIMKIRKAGEYMREIGAAFLFTGEVLGQRPMSQHRQALQTIDRESGLAGLIVRPLSARLLPPSIPEQKGWVDREKLLTFSGRTRKPQIALAERYEISDYPCTAGGCLLTVDGFVRRMRDLMTHAEVTLHDVALLKVGRHFRLHPQAKLIVGRDQTENERLLQLTQRGDWYFEPLDVKGPVAIGRGAFTGETLRQSVRLIARYCDIAVDEQVKIGYHRASETTQQVIAVTALPDNEIQTFRI</sequence>
<dbReference type="Proteomes" id="UP000030661">
    <property type="component" value="Unassembled WGS sequence"/>
</dbReference>
<proteinExistence type="predicted"/>
<organism evidence="5 6">
    <name type="scientific">Vecturithrix granuli</name>
    <dbReference type="NCBI Taxonomy" id="1499967"/>
    <lineage>
        <taxon>Bacteria</taxon>
        <taxon>Candidatus Moduliflexota</taxon>
        <taxon>Candidatus Vecturitrichia</taxon>
        <taxon>Candidatus Vecturitrichales</taxon>
        <taxon>Candidatus Vecturitrichaceae</taxon>
        <taxon>Candidatus Vecturithrix</taxon>
    </lineage>
</organism>
<evidence type="ECO:0000259" key="4">
    <source>
        <dbReference type="Pfam" id="PF18297"/>
    </source>
</evidence>
<evidence type="ECO:0000259" key="3">
    <source>
        <dbReference type="Pfam" id="PF02568"/>
    </source>
</evidence>
<name>A0A081BZH6_VECG1</name>
<accession>A0A081BZH6</accession>
<dbReference type="STRING" id="1499967.U27_04698"/>
<dbReference type="HOGENOM" id="CLU_053822_0_0_0"/>
<keyword evidence="6" id="KW-1185">Reference proteome</keyword>
<evidence type="ECO:0000313" key="6">
    <source>
        <dbReference type="Proteomes" id="UP000030661"/>
    </source>
</evidence>
<dbReference type="AlphaFoldDB" id="A0A081BZH6"/>
<dbReference type="SUPFAM" id="SSF52402">
    <property type="entry name" value="Adenine nucleotide alpha hydrolases-like"/>
    <property type="match status" value="1"/>
</dbReference>
<dbReference type="Pfam" id="PF02568">
    <property type="entry name" value="ThiI"/>
    <property type="match status" value="1"/>
</dbReference>
<dbReference type="Gene3D" id="3.40.50.620">
    <property type="entry name" value="HUPs"/>
    <property type="match status" value="1"/>
</dbReference>
<keyword evidence="2" id="KW-0067">ATP-binding</keyword>
<dbReference type="GO" id="GO:0005524">
    <property type="term" value="F:ATP binding"/>
    <property type="evidence" value="ECO:0007669"/>
    <property type="project" value="UniProtKB-KW"/>
</dbReference>
<evidence type="ECO:0000313" key="5">
    <source>
        <dbReference type="EMBL" id="GAK57731.1"/>
    </source>
</evidence>
<dbReference type="Pfam" id="PF18297">
    <property type="entry name" value="NFACT-R_2"/>
    <property type="match status" value="1"/>
</dbReference>
<dbReference type="EMBL" id="DF820466">
    <property type="protein sequence ID" value="GAK57731.1"/>
    <property type="molecule type" value="Genomic_DNA"/>
</dbReference>
<dbReference type="InterPro" id="IPR020536">
    <property type="entry name" value="ThiI_AANH"/>
</dbReference>
<evidence type="ECO:0000256" key="2">
    <source>
        <dbReference type="ARBA" id="ARBA00022840"/>
    </source>
</evidence>
<dbReference type="GO" id="GO:0004810">
    <property type="term" value="F:CCA tRNA nucleotidyltransferase activity"/>
    <property type="evidence" value="ECO:0007669"/>
    <property type="project" value="InterPro"/>
</dbReference>
<reference evidence="5 6" key="1">
    <citation type="journal article" date="2015" name="PeerJ">
        <title>First genomic representation of candidate bacterial phylum KSB3 points to enhanced environmental sensing as a trigger of wastewater bulking.</title>
        <authorList>
            <person name="Sekiguchi Y."/>
            <person name="Ohashi A."/>
            <person name="Parks D.H."/>
            <person name="Yamauchi T."/>
            <person name="Tyson G.W."/>
            <person name="Hugenholtz P."/>
        </authorList>
    </citation>
    <scope>NUCLEOTIDE SEQUENCE [LARGE SCALE GENOMIC DNA]</scope>
</reference>
<dbReference type="eggNOG" id="COG0301">
    <property type="taxonomic scope" value="Bacteria"/>
</dbReference>
<protein>
    <submittedName>
        <fullName evidence="5">Thiamine biosynthesis protein</fullName>
    </submittedName>
</protein>
<feature type="domain" description="NFACT protein RNA binding" evidence="4">
    <location>
        <begin position="229"/>
        <end position="332"/>
    </location>
</feature>
<dbReference type="InterPro" id="IPR059101">
    <property type="entry name" value="NFACT-R_2"/>
</dbReference>
<feature type="domain" description="Thil AANH" evidence="3">
    <location>
        <begin position="3"/>
        <end position="147"/>
    </location>
</feature>
<gene>
    <name evidence="5" type="ORF">U27_04698</name>
</gene>
<dbReference type="InterPro" id="IPR014729">
    <property type="entry name" value="Rossmann-like_a/b/a_fold"/>
</dbReference>